<evidence type="ECO:0000259" key="1">
    <source>
        <dbReference type="Pfam" id="PF09820"/>
    </source>
</evidence>
<sequence length="205" mass="24016">MEQIRKLPIGIQTFDKLREGGFLYVDKTAMIYQIASTSTPYFLSRPRRFGKSLLLSTFEAYFQGRKDLFQGLAIEQLEKEWEEYPVLHLDLNARKYETAADLTAMLNQYLEKWELLYGQEKKDRSPEERFAYVIERACTLTGKQVVVLIDEYDKPLLQAVLDENLLDEYRKILKAFYGVLKSADRYLRFVFLTGVTKFAQVSVFS</sequence>
<reference evidence="2 3" key="1">
    <citation type="submission" date="2019-04" db="EMBL/GenBank/DDBJ databases">
        <title>Microbes associate with the intestines of laboratory mice.</title>
        <authorList>
            <person name="Navarre W."/>
            <person name="Wong E."/>
            <person name="Huang K."/>
            <person name="Tropini C."/>
            <person name="Ng K."/>
            <person name="Yu B."/>
        </authorList>
    </citation>
    <scope>NUCLEOTIDE SEQUENCE [LARGE SCALE GENOMIC DNA]</scope>
    <source>
        <strain evidence="2 3">NM69_E16B</strain>
    </source>
</reference>
<evidence type="ECO:0000313" key="3">
    <source>
        <dbReference type="Proteomes" id="UP000310532"/>
    </source>
</evidence>
<dbReference type="AlphaFoldDB" id="A0A4V3R9C0"/>
<protein>
    <submittedName>
        <fullName evidence="2">AAA family ATPase</fullName>
    </submittedName>
</protein>
<dbReference type="PANTHER" id="PTHR34825:SF1">
    <property type="entry name" value="AAA-ATPASE-LIKE DOMAIN-CONTAINING PROTEIN"/>
    <property type="match status" value="1"/>
</dbReference>
<dbReference type="SUPFAM" id="SSF52540">
    <property type="entry name" value="P-loop containing nucleoside triphosphate hydrolases"/>
    <property type="match status" value="1"/>
</dbReference>
<feature type="non-terminal residue" evidence="2">
    <location>
        <position position="205"/>
    </location>
</feature>
<accession>A0A4V3R9C0</accession>
<dbReference type="InterPro" id="IPR027417">
    <property type="entry name" value="P-loop_NTPase"/>
</dbReference>
<comment type="caution">
    <text evidence="2">The sequence shown here is derived from an EMBL/GenBank/DDBJ whole genome shotgun (WGS) entry which is preliminary data.</text>
</comment>
<dbReference type="PANTHER" id="PTHR34825">
    <property type="entry name" value="CONSERVED PROTEIN, WITH A WEAK D-GALACTARATE DEHYDRATASE/ALTRONATE HYDROLASE DOMAIN"/>
    <property type="match status" value="1"/>
</dbReference>
<name>A0A4V3R9C0_9BACE</name>
<evidence type="ECO:0000313" key="2">
    <source>
        <dbReference type="EMBL" id="TGX96459.1"/>
    </source>
</evidence>
<keyword evidence="3" id="KW-1185">Reference proteome</keyword>
<feature type="domain" description="AAA-ATPase-like" evidence="1">
    <location>
        <begin position="8"/>
        <end position="204"/>
    </location>
</feature>
<gene>
    <name evidence="2" type="ORF">E5355_19150</name>
</gene>
<dbReference type="EMBL" id="SRYZ01000127">
    <property type="protein sequence ID" value="TGX96459.1"/>
    <property type="molecule type" value="Genomic_DNA"/>
</dbReference>
<proteinExistence type="predicted"/>
<dbReference type="RefSeq" id="WP_168354398.1">
    <property type="nucleotide sequence ID" value="NZ_SRYZ01000127.1"/>
</dbReference>
<dbReference type="Proteomes" id="UP000310532">
    <property type="component" value="Unassembled WGS sequence"/>
</dbReference>
<dbReference type="Pfam" id="PF09820">
    <property type="entry name" value="AAA-ATPase_like"/>
    <property type="match status" value="1"/>
</dbReference>
<organism evidence="2 3">
    <name type="scientific">Bacteroides muris</name>
    <name type="common">ex Afrizal et al. 2022</name>
    <dbReference type="NCBI Taxonomy" id="2516960"/>
    <lineage>
        <taxon>Bacteria</taxon>
        <taxon>Pseudomonadati</taxon>
        <taxon>Bacteroidota</taxon>
        <taxon>Bacteroidia</taxon>
        <taxon>Bacteroidales</taxon>
        <taxon>Bacteroidaceae</taxon>
        <taxon>Bacteroides</taxon>
    </lineage>
</organism>
<dbReference type="InterPro" id="IPR018631">
    <property type="entry name" value="AAA-ATPase-like_dom"/>
</dbReference>